<feature type="domain" description="VRR-NUC" evidence="4">
    <location>
        <begin position="35"/>
        <end position="105"/>
    </location>
</feature>
<evidence type="ECO:0000256" key="3">
    <source>
        <dbReference type="ARBA" id="ARBA00022801"/>
    </source>
</evidence>
<dbReference type="EMBL" id="KR029593">
    <property type="protein sequence ID" value="AKH47429.1"/>
    <property type="molecule type" value="Genomic_DNA"/>
</dbReference>
<dbReference type="InterPro" id="IPR014883">
    <property type="entry name" value="VRR_NUC"/>
</dbReference>
<evidence type="ECO:0000256" key="2">
    <source>
        <dbReference type="ARBA" id="ARBA00022722"/>
    </source>
</evidence>
<keyword evidence="3" id="KW-0378">Hydrolase</keyword>
<evidence type="ECO:0000259" key="4">
    <source>
        <dbReference type="Pfam" id="PF08774"/>
    </source>
</evidence>
<dbReference type="Gene3D" id="3.40.1350.10">
    <property type="match status" value="1"/>
</dbReference>
<dbReference type="GO" id="GO:0016788">
    <property type="term" value="F:hydrolase activity, acting on ester bonds"/>
    <property type="evidence" value="ECO:0007669"/>
    <property type="project" value="InterPro"/>
</dbReference>
<dbReference type="InterPro" id="IPR011856">
    <property type="entry name" value="tRNA_endonuc-like_dom_sf"/>
</dbReference>
<proteinExistence type="predicted"/>
<reference evidence="5" key="1">
    <citation type="journal article" date="2015" name="Front. Microbiol.">
        <title>Combining genomic sequencing methods to explore viral diversity and reveal potential virus-host interactions.</title>
        <authorList>
            <person name="Chow C.E."/>
            <person name="Winget D.M."/>
            <person name="White R.A.III."/>
            <person name="Hallam S.J."/>
            <person name="Suttle C.A."/>
        </authorList>
    </citation>
    <scope>NUCLEOTIDE SEQUENCE</scope>
    <source>
        <strain evidence="5">H4084976</strain>
    </source>
</reference>
<dbReference type="GO" id="GO:0004518">
    <property type="term" value="F:nuclease activity"/>
    <property type="evidence" value="ECO:0007669"/>
    <property type="project" value="UniProtKB-KW"/>
</dbReference>
<sequence length="125" mass="14835">MRKGNPFEKYLKGEDLLQRAVMNYIIMVYPDAIFTHPMNEGKRSPFEQFKMKYLGAKPGIPDLLIFTPNKNKGGLAIELKYKYNKPTPNQKKWLKWLENSNWTVAWHNNFDDCVETIDKYFKNEI</sequence>
<keyword evidence="2" id="KW-0540">Nuclease</keyword>
<accession>A0A0F7L4G6</accession>
<organism evidence="5">
    <name type="scientific">uncultured marine virus</name>
    <dbReference type="NCBI Taxonomy" id="186617"/>
    <lineage>
        <taxon>Viruses</taxon>
        <taxon>environmental samples</taxon>
    </lineage>
</organism>
<evidence type="ECO:0000256" key="1">
    <source>
        <dbReference type="ARBA" id="ARBA00001946"/>
    </source>
</evidence>
<evidence type="ECO:0000313" key="5">
    <source>
        <dbReference type="EMBL" id="AKH47429.1"/>
    </source>
</evidence>
<name>A0A0F7L4G6_9VIRU</name>
<protein>
    <recommendedName>
        <fullName evidence="4">VRR-NUC domain-containing protein</fullName>
    </recommendedName>
</protein>
<dbReference type="GO" id="GO:0003676">
    <property type="term" value="F:nucleic acid binding"/>
    <property type="evidence" value="ECO:0007669"/>
    <property type="project" value="InterPro"/>
</dbReference>
<dbReference type="Pfam" id="PF08774">
    <property type="entry name" value="VRR_NUC"/>
    <property type="match status" value="1"/>
</dbReference>
<comment type="cofactor">
    <cofactor evidence="1">
        <name>Mg(2+)</name>
        <dbReference type="ChEBI" id="CHEBI:18420"/>
    </cofactor>
</comment>
<reference evidence="5" key="2">
    <citation type="submission" date="2015-03" db="EMBL/GenBank/DDBJ databases">
        <authorList>
            <person name="Chow C.-E.T."/>
            <person name="Winget D.M."/>
            <person name="White R.A.III."/>
            <person name="Hallam S.J."/>
            <person name="Suttle C.A."/>
        </authorList>
    </citation>
    <scope>NUCLEOTIDE SEQUENCE</scope>
    <source>
        <strain evidence="5">H4084976</strain>
    </source>
</reference>